<accession>A0AC61RL00</accession>
<proteinExistence type="predicted"/>
<dbReference type="EMBL" id="SRYB01000016">
    <property type="protein sequence ID" value="TGY78125.1"/>
    <property type="molecule type" value="Genomic_DNA"/>
</dbReference>
<protein>
    <submittedName>
        <fullName evidence="1">Uncharacterized protein</fullName>
    </submittedName>
</protein>
<organism evidence="1 2">
    <name type="scientific">Lepagella muris</name>
    <dbReference type="NCBI Taxonomy" id="3032870"/>
    <lineage>
        <taxon>Bacteria</taxon>
        <taxon>Pseudomonadati</taxon>
        <taxon>Bacteroidota</taxon>
        <taxon>Bacteroidia</taxon>
        <taxon>Bacteroidales</taxon>
        <taxon>Muribaculaceae</taxon>
        <taxon>Lepagella</taxon>
    </lineage>
</organism>
<evidence type="ECO:0000313" key="1">
    <source>
        <dbReference type="EMBL" id="TGY78125.1"/>
    </source>
</evidence>
<gene>
    <name evidence="1" type="ORF">E5331_11395</name>
</gene>
<name>A0AC61RL00_9BACT</name>
<comment type="caution">
    <text evidence="1">The sequence shown here is derived from an EMBL/GenBank/DDBJ whole genome shotgun (WGS) entry which is preliminary data.</text>
</comment>
<reference evidence="1" key="1">
    <citation type="submission" date="2019-04" db="EMBL/GenBank/DDBJ databases">
        <title>Microbes associate with the intestines of laboratory mice.</title>
        <authorList>
            <person name="Navarre W."/>
            <person name="Wong E."/>
            <person name="Huang K."/>
            <person name="Tropini C."/>
            <person name="Ng K."/>
            <person name="Yu B."/>
        </authorList>
    </citation>
    <scope>NUCLEOTIDE SEQUENCE</scope>
    <source>
        <strain evidence="1">NM04_E33</strain>
    </source>
</reference>
<dbReference type="Proteomes" id="UP000306319">
    <property type="component" value="Unassembled WGS sequence"/>
</dbReference>
<keyword evidence="2" id="KW-1185">Reference proteome</keyword>
<evidence type="ECO:0000313" key="2">
    <source>
        <dbReference type="Proteomes" id="UP000306319"/>
    </source>
</evidence>
<sequence length="104" mass="11299">MAVNVGSNCSYTSPESGLTWVADRIYTPGSWGRIGGTGKNSNSFDISVNGKMLHHHFAPAAQNGHKFALRKKYIINSSSNDGIIVNLNVIEGKRLLNSIKLIKL</sequence>